<feature type="region of interest" description="Disordered" evidence="1">
    <location>
        <begin position="102"/>
        <end position="221"/>
    </location>
</feature>
<dbReference type="InParanoid" id="A0A369JYF2"/>
<gene>
    <name evidence="2" type="ORF">Hypma_006232</name>
</gene>
<evidence type="ECO:0000256" key="1">
    <source>
        <dbReference type="SAM" id="MobiDB-lite"/>
    </source>
</evidence>
<feature type="compositionally biased region" description="Polar residues" evidence="1">
    <location>
        <begin position="50"/>
        <end position="61"/>
    </location>
</feature>
<feature type="region of interest" description="Disordered" evidence="1">
    <location>
        <begin position="23"/>
        <end position="78"/>
    </location>
</feature>
<dbReference type="EMBL" id="LUEZ02000040">
    <property type="protein sequence ID" value="RDB25567.1"/>
    <property type="molecule type" value="Genomic_DNA"/>
</dbReference>
<dbReference type="AlphaFoldDB" id="A0A369JYF2"/>
<reference evidence="2" key="1">
    <citation type="submission" date="2018-04" db="EMBL/GenBank/DDBJ databases">
        <title>Whole genome sequencing of Hypsizygus marmoreus.</title>
        <authorList>
            <person name="Choi I.-G."/>
            <person name="Min B."/>
            <person name="Kim J.-G."/>
            <person name="Kim S."/>
            <person name="Oh Y.-L."/>
            <person name="Kong W.-S."/>
            <person name="Park H."/>
            <person name="Jeong J."/>
            <person name="Song E.-S."/>
        </authorList>
    </citation>
    <scope>NUCLEOTIDE SEQUENCE [LARGE SCALE GENOMIC DNA]</scope>
    <source>
        <strain evidence="2">51987-8</strain>
    </source>
</reference>
<protein>
    <submittedName>
        <fullName evidence="2">Uncharacterized protein</fullName>
    </submittedName>
</protein>
<name>A0A369JYF2_HYPMA</name>
<accession>A0A369JYF2</accession>
<dbReference type="Proteomes" id="UP000076154">
    <property type="component" value="Unassembled WGS sequence"/>
</dbReference>
<feature type="compositionally biased region" description="Low complexity" evidence="1">
    <location>
        <begin position="143"/>
        <end position="154"/>
    </location>
</feature>
<keyword evidence="3" id="KW-1185">Reference proteome</keyword>
<evidence type="ECO:0000313" key="3">
    <source>
        <dbReference type="Proteomes" id="UP000076154"/>
    </source>
</evidence>
<comment type="caution">
    <text evidence="2">The sequence shown here is derived from an EMBL/GenBank/DDBJ whole genome shotgun (WGS) entry which is preliminary data.</text>
</comment>
<evidence type="ECO:0000313" key="2">
    <source>
        <dbReference type="EMBL" id="RDB25567.1"/>
    </source>
</evidence>
<proteinExistence type="predicted"/>
<feature type="compositionally biased region" description="Low complexity" evidence="1">
    <location>
        <begin position="189"/>
        <end position="200"/>
    </location>
</feature>
<organism evidence="2 3">
    <name type="scientific">Hypsizygus marmoreus</name>
    <name type="common">White beech mushroom</name>
    <name type="synonym">Agaricus marmoreus</name>
    <dbReference type="NCBI Taxonomy" id="39966"/>
    <lineage>
        <taxon>Eukaryota</taxon>
        <taxon>Fungi</taxon>
        <taxon>Dikarya</taxon>
        <taxon>Basidiomycota</taxon>
        <taxon>Agaricomycotina</taxon>
        <taxon>Agaricomycetes</taxon>
        <taxon>Agaricomycetidae</taxon>
        <taxon>Agaricales</taxon>
        <taxon>Tricholomatineae</taxon>
        <taxon>Lyophyllaceae</taxon>
        <taxon>Hypsizygus</taxon>
    </lineage>
</organism>
<sequence length="395" mass="43824">MGIDLLSPYDTALTLMPSRMHDGLYASGRRTPDVPDTLRTPDSDRYSRGRVSTGTPDTLRSSPGAGSDTWTEVLPGSPDTLMTPNPAYIWRHGFPDFPDTGYPPGHHRYIQRPGDPVSPAPARNLWGRASLGSPATLVTTPNHRSSSPGSPDTSDTPDHSRCSSRHHVPSSPDIPSVHGSPPAHRWPDSSRSSGSFLSPSSEDDREWFGDPRSPPQEPTSTFDTHSYVGVLGARYILHTFFASYDHAQQDHLAKYITWVLHEWKHISFLKGFYGAIVILQRIAYKTPKPAFQAFIDSIHPHLLFLLAFTIAARSRTGIGLTHEYHSALAGGKISLHGFRRASRWTINHLRGDLEIPRFLLELFEDALEQDFAHTRGPFVNTAWTGAPRTRASRTS</sequence>